<feature type="compositionally biased region" description="Basic and acidic residues" evidence="1">
    <location>
        <begin position="22"/>
        <end position="31"/>
    </location>
</feature>
<comment type="caution">
    <text evidence="2">The sequence shown here is derived from an EMBL/GenBank/DDBJ whole genome shotgun (WGS) entry which is preliminary data.</text>
</comment>
<feature type="region of interest" description="Disordered" evidence="1">
    <location>
        <begin position="1"/>
        <end position="31"/>
    </location>
</feature>
<organism evidence="2 3">
    <name type="scientific">Corchorus capsularis</name>
    <name type="common">Jute</name>
    <dbReference type="NCBI Taxonomy" id="210143"/>
    <lineage>
        <taxon>Eukaryota</taxon>
        <taxon>Viridiplantae</taxon>
        <taxon>Streptophyta</taxon>
        <taxon>Embryophyta</taxon>
        <taxon>Tracheophyta</taxon>
        <taxon>Spermatophyta</taxon>
        <taxon>Magnoliopsida</taxon>
        <taxon>eudicotyledons</taxon>
        <taxon>Gunneridae</taxon>
        <taxon>Pentapetalae</taxon>
        <taxon>rosids</taxon>
        <taxon>malvids</taxon>
        <taxon>Malvales</taxon>
        <taxon>Malvaceae</taxon>
        <taxon>Grewioideae</taxon>
        <taxon>Apeibeae</taxon>
        <taxon>Corchorus</taxon>
    </lineage>
</organism>
<gene>
    <name evidence="2" type="ORF">CCACVL1_29992</name>
</gene>
<dbReference type="AlphaFoldDB" id="A0A1R3FZ66"/>
<evidence type="ECO:0000313" key="3">
    <source>
        <dbReference type="Proteomes" id="UP000188268"/>
    </source>
</evidence>
<protein>
    <submittedName>
        <fullName evidence="2">Uncharacterized protein</fullName>
    </submittedName>
</protein>
<accession>A0A1R3FZ66</accession>
<reference evidence="2 3" key="1">
    <citation type="submission" date="2013-09" db="EMBL/GenBank/DDBJ databases">
        <title>Corchorus capsularis genome sequencing.</title>
        <authorList>
            <person name="Alam M."/>
            <person name="Haque M.S."/>
            <person name="Islam M.S."/>
            <person name="Emdad E.M."/>
            <person name="Islam M.M."/>
            <person name="Ahmed B."/>
            <person name="Halim A."/>
            <person name="Hossen Q.M.M."/>
            <person name="Hossain M.Z."/>
            <person name="Ahmed R."/>
            <person name="Khan M.M."/>
            <person name="Islam R."/>
            <person name="Rashid M.M."/>
            <person name="Khan S.A."/>
            <person name="Rahman M.S."/>
            <person name="Alam M."/>
        </authorList>
    </citation>
    <scope>NUCLEOTIDE SEQUENCE [LARGE SCALE GENOMIC DNA]</scope>
    <source>
        <strain evidence="3">cv. CVL-1</strain>
        <tissue evidence="2">Whole seedling</tissue>
    </source>
</reference>
<evidence type="ECO:0000256" key="1">
    <source>
        <dbReference type="SAM" id="MobiDB-lite"/>
    </source>
</evidence>
<evidence type="ECO:0000313" key="2">
    <source>
        <dbReference type="EMBL" id="OMO51122.1"/>
    </source>
</evidence>
<sequence length="31" mass="3505">MGGCVRRYGDRVGRKTINRGPGSERKANKRE</sequence>
<name>A0A1R3FZ66_COCAP</name>
<keyword evidence="3" id="KW-1185">Reference proteome</keyword>
<proteinExistence type="predicted"/>
<dbReference type="EMBL" id="AWWV01015947">
    <property type="protein sequence ID" value="OMO51122.1"/>
    <property type="molecule type" value="Genomic_DNA"/>
</dbReference>
<dbReference type="Proteomes" id="UP000188268">
    <property type="component" value="Unassembled WGS sequence"/>
</dbReference>
<dbReference type="Gramene" id="OMO51122">
    <property type="protein sequence ID" value="OMO51122"/>
    <property type="gene ID" value="CCACVL1_29992"/>
</dbReference>